<dbReference type="Pfam" id="PF11796">
    <property type="entry name" value="DUF3323"/>
    <property type="match status" value="1"/>
</dbReference>
<dbReference type="InterPro" id="IPR013495">
    <property type="entry name" value="CHP02679"/>
</dbReference>
<evidence type="ECO:0000313" key="4">
    <source>
        <dbReference type="Proteomes" id="UP000004705"/>
    </source>
</evidence>
<dbReference type="InterPro" id="IPR024466">
    <property type="entry name" value="CHP02679_N"/>
</dbReference>
<evidence type="ECO:0000259" key="1">
    <source>
        <dbReference type="Pfam" id="PF09664"/>
    </source>
</evidence>
<dbReference type="EMBL" id="CM001466">
    <property type="protein sequence ID" value="EHY91224.1"/>
    <property type="molecule type" value="Genomic_DNA"/>
</dbReference>
<reference evidence="3 4" key="1">
    <citation type="journal article" date="2012" name="Stand. Genomic Sci.">
        <title>Genome sequence of the soil bacterium Saccharomonospora azurea type strain (NA-128(T)).</title>
        <authorList>
            <person name="Klenk H.P."/>
            <person name="Held B."/>
            <person name="Lucas S."/>
            <person name="Lapidus A."/>
            <person name="Copeland A."/>
            <person name="Hammon N."/>
            <person name="Pitluck S."/>
            <person name="Goodwin L.A."/>
            <person name="Han C."/>
            <person name="Tapia R."/>
            <person name="Brambilla E.M."/>
            <person name="Potter G."/>
            <person name="Land M."/>
            <person name="Ivanova N."/>
            <person name="Rohde M."/>
            <person name="Goker M."/>
            <person name="Detter J.C."/>
            <person name="Kyrpides N.C."/>
            <person name="Woyke T."/>
        </authorList>
    </citation>
    <scope>NUCLEOTIDE SEQUENCE [LARGE SCALE GENOMIC DNA]</scope>
    <source>
        <strain evidence="3 4">NA-128</strain>
    </source>
</reference>
<gene>
    <name evidence="3" type="ORF">SacazDRAFT_04384</name>
</gene>
<name>H8G545_9PSEU</name>
<dbReference type="Proteomes" id="UP000004705">
    <property type="component" value="Chromosome"/>
</dbReference>
<dbReference type="AlphaFoldDB" id="H8G545"/>
<accession>H8G545</accession>
<dbReference type="HOGENOM" id="CLU_035709_0_0_11"/>
<feature type="domain" description="Conserved hypothetical protein CHP02679 N terminus" evidence="2">
    <location>
        <begin position="12"/>
        <end position="211"/>
    </location>
</feature>
<evidence type="ECO:0000313" key="3">
    <source>
        <dbReference type="EMBL" id="EHY91224.1"/>
    </source>
</evidence>
<dbReference type="Pfam" id="PF09664">
    <property type="entry name" value="DUF2399"/>
    <property type="match status" value="1"/>
</dbReference>
<keyword evidence="4" id="KW-1185">Reference proteome</keyword>
<protein>
    <submittedName>
        <fullName evidence="3">TIGR02679 family protein</fullName>
    </submittedName>
</protein>
<proteinExistence type="predicted"/>
<organism evidence="3 4">
    <name type="scientific">Saccharomonospora azurea NA-128</name>
    <dbReference type="NCBI Taxonomy" id="882081"/>
    <lineage>
        <taxon>Bacteria</taxon>
        <taxon>Bacillati</taxon>
        <taxon>Actinomycetota</taxon>
        <taxon>Actinomycetes</taxon>
        <taxon>Pseudonocardiales</taxon>
        <taxon>Pseudonocardiaceae</taxon>
        <taxon>Saccharomonospora</taxon>
    </lineage>
</organism>
<evidence type="ECO:0000259" key="2">
    <source>
        <dbReference type="Pfam" id="PF11796"/>
    </source>
</evidence>
<feature type="domain" description="DUF2399" evidence="1">
    <location>
        <begin position="233"/>
        <end position="381"/>
    </location>
</feature>
<dbReference type="InterPro" id="IPR024465">
    <property type="entry name" value="DUF2399"/>
</dbReference>
<sequence length="398" mass="42696">MHTRLSSGRAVTRVRIGPLNREQRAAVADLLGLDRTPDEHYTVSMTALKTVLAEAGTDISTVVTALVGPIADRAAERARAEARRAELWDWLDTHPEIRRQPTLSSWAAQVRRAGLINGSVDRTREILSTVLSVLARLPAEGQPLPTFASEVTGDPHALDDGTRLGNLVLRALATIFDAPVPDTAYERRVLWERAGVAADELSSVALTAGLRLGGRGVVCDLVRCCTEAGHAVTLTLAQLRATELHAAPKRVWVVENPSIIAMALREFGTTCPPIVCTSGWPNTAVVLLLRGMTALGTRLHYHGDFDGEGLRIAAYVMEKTGARPWRMTTGDYLRGLRPGAQAPAPGRVTEAPWDPDLAGTILAHDQAVVEESVATDLLADLARHAASGNTSGHSTDEP</sequence>
<dbReference type="NCBIfam" id="TIGR02679">
    <property type="entry name" value="TIGR02679 family protein"/>
    <property type="match status" value="1"/>
</dbReference>